<organism evidence="1 2">
    <name type="scientific">Actinoplanes oblitus</name>
    <dbReference type="NCBI Taxonomy" id="3040509"/>
    <lineage>
        <taxon>Bacteria</taxon>
        <taxon>Bacillati</taxon>
        <taxon>Actinomycetota</taxon>
        <taxon>Actinomycetes</taxon>
        <taxon>Micromonosporales</taxon>
        <taxon>Micromonosporaceae</taxon>
        <taxon>Actinoplanes</taxon>
    </lineage>
</organism>
<keyword evidence="2" id="KW-1185">Reference proteome</keyword>
<sequence>MELRRDRLNCRDAATVRRSVRRRGIFTGEQYREAGGEMEPFGAGQRLIPDAAGSDQEWIEAIFLHRMLCCMAWQRSPVSGTMVFGIRAVRPSAAGLTLHVPDGVEPMFASSLTAGEAVPAARHGIPALNIESVSGRRLAITTAGVEGEIGVACSWRAMKDAFRPGRTQDTISVITLGSTAGRHSPPHTGQRSALCFAASSCSHTKITSTGGC</sequence>
<protein>
    <submittedName>
        <fullName evidence="1">Uncharacterized protein</fullName>
    </submittedName>
</protein>
<accession>A0ABY8WQQ5</accession>
<proteinExistence type="predicted"/>
<dbReference type="EMBL" id="CP126980">
    <property type="protein sequence ID" value="WIM99983.1"/>
    <property type="molecule type" value="Genomic_DNA"/>
</dbReference>
<name>A0ABY8WQQ5_9ACTN</name>
<dbReference type="RefSeq" id="WP_284921440.1">
    <property type="nucleotide sequence ID" value="NZ_CP126980.1"/>
</dbReference>
<gene>
    <name evidence="1" type="ORF">ACTOB_003657</name>
</gene>
<evidence type="ECO:0000313" key="1">
    <source>
        <dbReference type="EMBL" id="WIM99983.1"/>
    </source>
</evidence>
<dbReference type="Proteomes" id="UP001240150">
    <property type="component" value="Chromosome"/>
</dbReference>
<reference evidence="1 2" key="1">
    <citation type="submission" date="2023-06" db="EMBL/GenBank/DDBJ databases">
        <authorList>
            <person name="Yushchuk O."/>
            <person name="Binda E."/>
            <person name="Ruckert-Reed C."/>
            <person name="Fedorenko V."/>
            <person name="Kalinowski J."/>
            <person name="Marinelli F."/>
        </authorList>
    </citation>
    <scope>NUCLEOTIDE SEQUENCE [LARGE SCALE GENOMIC DNA]</scope>
    <source>
        <strain evidence="1 2">NRRL 3884</strain>
    </source>
</reference>
<evidence type="ECO:0000313" key="2">
    <source>
        <dbReference type="Proteomes" id="UP001240150"/>
    </source>
</evidence>